<dbReference type="HAMAP" id="MF_00048">
    <property type="entry name" value="UPF0102"/>
    <property type="match status" value="1"/>
</dbReference>
<dbReference type="AlphaFoldDB" id="A0A126V0T8"/>
<gene>
    <name evidence="3" type="ORF">RC74_09535</name>
</gene>
<dbReference type="InterPro" id="IPR011335">
    <property type="entry name" value="Restrct_endonuc-II-like"/>
</dbReference>
<keyword evidence="4" id="KW-1185">Reference proteome</keyword>
<comment type="similarity">
    <text evidence="1 2">Belongs to the UPF0102 family.</text>
</comment>
<dbReference type="InterPro" id="IPR003509">
    <property type="entry name" value="UPF0102_YraN-like"/>
</dbReference>
<evidence type="ECO:0000313" key="4">
    <source>
        <dbReference type="Proteomes" id="UP000070371"/>
    </source>
</evidence>
<dbReference type="STRING" id="1579316.RC74_09535"/>
<organism evidence="3 4">
    <name type="scientific">Falsihalocynthiibacter arcticus</name>
    <dbReference type="NCBI Taxonomy" id="1579316"/>
    <lineage>
        <taxon>Bacteria</taxon>
        <taxon>Pseudomonadati</taxon>
        <taxon>Pseudomonadota</taxon>
        <taxon>Alphaproteobacteria</taxon>
        <taxon>Rhodobacterales</taxon>
        <taxon>Roseobacteraceae</taxon>
        <taxon>Falsihalocynthiibacter</taxon>
    </lineage>
</organism>
<dbReference type="PANTHER" id="PTHR34039">
    <property type="entry name" value="UPF0102 PROTEIN YRAN"/>
    <property type="match status" value="1"/>
</dbReference>
<dbReference type="KEGG" id="hat:RC74_09535"/>
<accession>A0A126V0T8</accession>
<dbReference type="SUPFAM" id="SSF52980">
    <property type="entry name" value="Restriction endonuclease-like"/>
    <property type="match status" value="1"/>
</dbReference>
<dbReference type="Proteomes" id="UP000070371">
    <property type="component" value="Chromosome"/>
</dbReference>
<reference evidence="3 4" key="1">
    <citation type="submission" date="2016-02" db="EMBL/GenBank/DDBJ databases">
        <title>Complete genome sequence of Halocynthiibacter arcticus PAMC 20958t from arctic marine sediment.</title>
        <authorList>
            <person name="Lee Y.M."/>
            <person name="Baek K."/>
            <person name="Lee H.K."/>
            <person name="Shin S.C."/>
        </authorList>
    </citation>
    <scope>NUCLEOTIDE SEQUENCE [LARGE SCALE GENOMIC DNA]</scope>
    <source>
        <strain evidence="3">PAMC 20958</strain>
    </source>
</reference>
<evidence type="ECO:0000256" key="2">
    <source>
        <dbReference type="HAMAP-Rule" id="MF_00048"/>
    </source>
</evidence>
<dbReference type="PANTHER" id="PTHR34039:SF1">
    <property type="entry name" value="UPF0102 PROTEIN YRAN"/>
    <property type="match status" value="1"/>
</dbReference>
<name>A0A126V0T8_9RHOB</name>
<sequence>MNGQMNYHAGFAAEEAVARSYVRRGMQIDKTRWRGAAGEIDLVARNGDGVVFIEVKKSKSFSAAAERVSRRQMQRIYQTASEFLAGEPNGQNTDVRFDVALVNGVGEIRILENAFGQM</sequence>
<proteinExistence type="inferred from homology"/>
<dbReference type="EMBL" id="CP014327">
    <property type="protein sequence ID" value="AML51466.1"/>
    <property type="molecule type" value="Genomic_DNA"/>
</dbReference>
<dbReference type="Gene3D" id="3.40.1350.10">
    <property type="match status" value="1"/>
</dbReference>
<protein>
    <recommendedName>
        <fullName evidence="2">UPF0102 protein RC74_09535</fullName>
    </recommendedName>
</protein>
<evidence type="ECO:0000256" key="1">
    <source>
        <dbReference type="ARBA" id="ARBA00006738"/>
    </source>
</evidence>
<evidence type="ECO:0000313" key="3">
    <source>
        <dbReference type="EMBL" id="AML51466.1"/>
    </source>
</evidence>
<dbReference type="OrthoDB" id="9812968at2"/>
<dbReference type="RefSeq" id="WP_039001387.1">
    <property type="nucleotide sequence ID" value="NZ_CP014327.1"/>
</dbReference>
<dbReference type="Pfam" id="PF02021">
    <property type="entry name" value="UPF0102"/>
    <property type="match status" value="1"/>
</dbReference>
<dbReference type="InterPro" id="IPR011856">
    <property type="entry name" value="tRNA_endonuc-like_dom_sf"/>
</dbReference>
<dbReference type="GO" id="GO:0003676">
    <property type="term" value="F:nucleic acid binding"/>
    <property type="evidence" value="ECO:0007669"/>
    <property type="project" value="InterPro"/>
</dbReference>